<dbReference type="EMBL" id="OKQR01000002">
    <property type="protein sequence ID" value="SPD93810.1"/>
    <property type="molecule type" value="Genomic_DNA"/>
</dbReference>
<evidence type="ECO:0000313" key="2">
    <source>
        <dbReference type="EMBL" id="SPD93810.1"/>
    </source>
</evidence>
<protein>
    <submittedName>
        <fullName evidence="3">Uncharacterized protein</fullName>
    </submittedName>
</protein>
<evidence type="ECO:0000313" key="4">
    <source>
        <dbReference type="Proteomes" id="UP000237923"/>
    </source>
</evidence>
<keyword evidence="5" id="KW-1185">Reference proteome</keyword>
<feature type="compositionally biased region" description="Basic and acidic residues" evidence="1">
    <location>
        <begin position="38"/>
        <end position="47"/>
    </location>
</feature>
<sequence>MVLKKPLNSFARARKVSHSAAKKQRQAAIAKLQQWAKGKSEELPSTK</sequence>
<name>A0A2N9KF42_9LACO</name>
<evidence type="ECO:0000313" key="5">
    <source>
        <dbReference type="Proteomes" id="UP000239237"/>
    </source>
</evidence>
<organism evidence="3 4">
    <name type="scientific">Leuconostoc suionicum</name>
    <dbReference type="NCBI Taxonomy" id="1511761"/>
    <lineage>
        <taxon>Bacteria</taxon>
        <taxon>Bacillati</taxon>
        <taxon>Bacillota</taxon>
        <taxon>Bacilli</taxon>
        <taxon>Lactobacillales</taxon>
        <taxon>Lactobacillaceae</taxon>
        <taxon>Leuconostoc</taxon>
    </lineage>
</organism>
<dbReference type="AlphaFoldDB" id="A0A2N9KF42"/>
<dbReference type="EMBL" id="OKQU01000002">
    <property type="protein sequence ID" value="SPE09466.1"/>
    <property type="molecule type" value="Genomic_DNA"/>
</dbReference>
<dbReference type="Proteomes" id="UP000239237">
    <property type="component" value="Unassembled WGS sequence"/>
</dbReference>
<gene>
    <name evidence="2" type="ORF">LES8486_01476</name>
    <name evidence="3" type="ORF">LES9216_01623</name>
</gene>
<feature type="region of interest" description="Disordered" evidence="1">
    <location>
        <begin position="1"/>
        <end position="47"/>
    </location>
</feature>
<dbReference type="Proteomes" id="UP000237923">
    <property type="component" value="Unassembled WGS sequence"/>
</dbReference>
<dbReference type="RefSeq" id="WP_002815612.1">
    <property type="nucleotide sequence ID" value="NZ_AP017935.1"/>
</dbReference>
<evidence type="ECO:0000256" key="1">
    <source>
        <dbReference type="SAM" id="MobiDB-lite"/>
    </source>
</evidence>
<dbReference type="GeneID" id="99675184"/>
<accession>A0A2N9KF42</accession>
<feature type="compositionally biased region" description="Basic residues" evidence="1">
    <location>
        <begin position="12"/>
        <end position="25"/>
    </location>
</feature>
<proteinExistence type="predicted"/>
<reference evidence="3 4" key="1">
    <citation type="submission" date="2018-02" db="EMBL/GenBank/DDBJ databases">
        <authorList>
            <person name="Cohen D.B."/>
            <person name="Kent A.D."/>
        </authorList>
    </citation>
    <scope>NUCLEOTIDE SEQUENCE [LARGE SCALE GENOMIC DNA]</scope>
    <source>
        <strain evidence="3 4">CECT 9216</strain>
    </source>
</reference>
<reference evidence="2 5" key="2">
    <citation type="submission" date="2018-02" db="EMBL/GenBank/DDBJ databases">
        <authorList>
            <person name="Rodrigo-Torres L."/>
            <person name="Arahal R. D."/>
            <person name="Lucena T."/>
        </authorList>
    </citation>
    <scope>NUCLEOTIDE SEQUENCE [LARGE SCALE GENOMIC DNA]</scope>
    <source>
        <strain evidence="2 5">CECT 8486</strain>
    </source>
</reference>
<evidence type="ECO:0000313" key="3">
    <source>
        <dbReference type="EMBL" id="SPE09466.1"/>
    </source>
</evidence>